<dbReference type="PROSITE" id="PS01081">
    <property type="entry name" value="HTH_TETR_1"/>
    <property type="match status" value="1"/>
</dbReference>
<keyword evidence="2 3" id="KW-0238">DNA-binding</keyword>
<dbReference type="InterPro" id="IPR001647">
    <property type="entry name" value="HTH_TetR"/>
</dbReference>
<comment type="caution">
    <text evidence="5">The sequence shown here is derived from an EMBL/GenBank/DDBJ whole genome shotgun (WGS) entry which is preliminary data.</text>
</comment>
<dbReference type="InterPro" id="IPR050624">
    <property type="entry name" value="HTH-type_Tx_Regulator"/>
</dbReference>
<dbReference type="OrthoDB" id="9812993at2"/>
<evidence type="ECO:0000256" key="3">
    <source>
        <dbReference type="PROSITE-ProRule" id="PRU00335"/>
    </source>
</evidence>
<evidence type="ECO:0000256" key="1">
    <source>
        <dbReference type="ARBA" id="ARBA00022491"/>
    </source>
</evidence>
<dbReference type="Gene3D" id="1.10.357.10">
    <property type="entry name" value="Tetracycline Repressor, domain 2"/>
    <property type="match status" value="1"/>
</dbReference>
<dbReference type="EMBL" id="VTEI01000021">
    <property type="protein sequence ID" value="TYS13336.1"/>
    <property type="molecule type" value="Genomic_DNA"/>
</dbReference>
<feature type="DNA-binding region" description="H-T-H motif" evidence="3">
    <location>
        <begin position="25"/>
        <end position="44"/>
    </location>
</feature>
<dbReference type="RefSeq" id="WP_148942205.1">
    <property type="nucleotide sequence ID" value="NZ_VTEI01000021.1"/>
</dbReference>
<feature type="domain" description="HTH tetR-type" evidence="4">
    <location>
        <begin position="2"/>
        <end position="62"/>
    </location>
</feature>
<dbReference type="PRINTS" id="PR00455">
    <property type="entry name" value="HTHTETR"/>
</dbReference>
<gene>
    <name evidence="5" type="ORF">FZC78_21900</name>
</gene>
<dbReference type="Proteomes" id="UP000322267">
    <property type="component" value="Unassembled WGS sequence"/>
</dbReference>
<protein>
    <submittedName>
        <fullName evidence="5">TetR/AcrR family transcriptional regulator</fullName>
    </submittedName>
</protein>
<dbReference type="PANTHER" id="PTHR43479">
    <property type="entry name" value="ACREF/ENVCD OPERON REPRESSOR-RELATED"/>
    <property type="match status" value="1"/>
</dbReference>
<sequence>MNKRKQHVITKAHGLFIEKGFQQTSIQDILDDSGISKGTFYNYFSSKNELLIELFKSIYSEIEKKRNDLLISQDPSNIEIFIKQIAIQMIENKENKLIPLYEEVMMSNDEDLKNSVKRGQLKMIYWLHSRFLDIFGESKRPYLLDCAITFLGILHHNLRYYSMVNNTTAGLHRVVHYSFDRIVNIAEELGKGHKPLFQPELLKVWFPEHQCGIQDSKQELQHTVLFLKQQITDTPDQVKYQELLDFIQEELLHSQSPRKFLVKSALSSLKEGEEMFEENHFNKLEELIGKFIVEM</sequence>
<evidence type="ECO:0000259" key="4">
    <source>
        <dbReference type="PROSITE" id="PS50977"/>
    </source>
</evidence>
<organism evidence="5 6">
    <name type="scientific">Rossellomorea vietnamensis</name>
    <dbReference type="NCBI Taxonomy" id="218284"/>
    <lineage>
        <taxon>Bacteria</taxon>
        <taxon>Bacillati</taxon>
        <taxon>Bacillota</taxon>
        <taxon>Bacilli</taxon>
        <taxon>Bacillales</taxon>
        <taxon>Bacillaceae</taxon>
        <taxon>Rossellomorea</taxon>
    </lineage>
</organism>
<proteinExistence type="predicted"/>
<name>A0A5D4NJ10_9BACI</name>
<dbReference type="PANTHER" id="PTHR43479:SF22">
    <property type="entry name" value="TRANSCRIPTIONAL REGULATOR, TETR FAMILY"/>
    <property type="match status" value="1"/>
</dbReference>
<evidence type="ECO:0000313" key="6">
    <source>
        <dbReference type="Proteomes" id="UP000322267"/>
    </source>
</evidence>
<dbReference type="SUPFAM" id="SSF46689">
    <property type="entry name" value="Homeodomain-like"/>
    <property type="match status" value="1"/>
</dbReference>
<dbReference type="InterPro" id="IPR023772">
    <property type="entry name" value="DNA-bd_HTH_TetR-type_CS"/>
</dbReference>
<dbReference type="Pfam" id="PF00440">
    <property type="entry name" value="TetR_N"/>
    <property type="match status" value="1"/>
</dbReference>
<dbReference type="AlphaFoldDB" id="A0A5D4NJ10"/>
<accession>A0A5D4NJ10</accession>
<dbReference type="PROSITE" id="PS50977">
    <property type="entry name" value="HTH_TETR_2"/>
    <property type="match status" value="1"/>
</dbReference>
<reference evidence="5 6" key="1">
    <citation type="submission" date="2019-08" db="EMBL/GenBank/DDBJ databases">
        <title>Bacillus genomes from the desert of Cuatro Cienegas, Coahuila.</title>
        <authorList>
            <person name="Olmedo-Alvarez G."/>
        </authorList>
    </citation>
    <scope>NUCLEOTIDE SEQUENCE [LARGE SCALE GENOMIC DNA]</scope>
    <source>
        <strain evidence="5 6">CH34_1T</strain>
    </source>
</reference>
<dbReference type="InterPro" id="IPR009057">
    <property type="entry name" value="Homeodomain-like_sf"/>
</dbReference>
<keyword evidence="1" id="KW-0678">Repressor</keyword>
<evidence type="ECO:0000256" key="2">
    <source>
        <dbReference type="ARBA" id="ARBA00023125"/>
    </source>
</evidence>
<dbReference type="GO" id="GO:0003677">
    <property type="term" value="F:DNA binding"/>
    <property type="evidence" value="ECO:0007669"/>
    <property type="project" value="UniProtKB-UniRule"/>
</dbReference>
<evidence type="ECO:0000313" key="5">
    <source>
        <dbReference type="EMBL" id="TYS13336.1"/>
    </source>
</evidence>